<keyword evidence="4" id="KW-1185">Reference proteome</keyword>
<dbReference type="KEGG" id="cre:CHLRE_05g236600v5"/>
<keyword evidence="1" id="KW-0175">Coiled coil</keyword>
<dbReference type="RefSeq" id="XP_042924835.1">
    <property type="nucleotide sequence ID" value="XM_043062271.1"/>
</dbReference>
<sequence length="1403" mass="142926">MSDDDFSIVDAMSASSSSALDNVTRVLDRAAARGRLAEAVEPNPLFVNLAVDFCLAKLTEAGGEAAVAADGGQAAVAADSSGGTGSGTSPLAAAAGLRQLVSHPHLGLLVGRSTLAEVLVQVVEKLQDPELLAAALDVLQCLMSTEALGSRRHAPTVAAVMDRCLGLCRGAACAPDAAFTATASSGSSSSAEPQQQPQPQREQPPLKAEAPLALAAVGFLKGPLAALSQLPPEQRAQLAADVTALLRAQVDMGAAAGGGHGGSSCSSSSSRGSSDSAASAAAGVADCLELMRALLQQDAAAVAAAVASSAGGASTSAAACSAALGAGCLPVMCAVLRASSSLANPQEQAAAGDVGGAVVGGMLTLVQDLVLWCLINIATISGSVTTSCSAQPAQQGSPQAQMLSAGGTALLVPLLRAPAAAKRVLQLLMWLAAADGPEAQQQMTAALAEACARCPEIQRQLVGAAGSCVTELQQSCPRPVASSQQLQLLLESVAAVVQGQPSVAAGLLLPDWGGLPLVRAALRCLGVGGGGGASRATVPDSSSRSSSCSGPSTTPLVTAALRLLRQLLLRCGPPPHSSLPTTYGELVRALVRLTGLEDVDNSLRLSCLHACLVRGSGSSPSGRLPLRREAALSLHAALGDGDLLEQLAALLAVAMERHKQVEEARAGSSSSSSSERISTSRAASSDSHATQLELLQLTACVLDAAWLVAAAEVASSSSAGGAAADANVGAAVAGGQAPRPAAVRTPAAFVMRLAVAAVPFAARYVRDLLAPTDSAEPPAASEPLQLEILLRALHAAVAALLATSGGAAVMRETDGCVAGDLVGDLVPLLLGVRARAAPASPVPAGSGGSSSSSNSTVASLALQILVMLSMMVDRRDEACFSAETLLCVERTRKFHTMVQHVVEEHDPPLPPAVWSRLMAAAVPVVCGALPPHVCAVLLAPVAAEAAGGEAGGEGSCETQSSAAEEDSSDIDILTRCREAARVSDEDFVFAVLRLGLALVGDASHPEQQQAQLGTDHAACVLLFALGFVQQATSSSGSSTRHTASLLAAAARLLRPLASQLPREQLAMLVRALTLRVAGGSGMYGSLAAEWQLPVLLCLAACVENPLLREKDWPELSYRCCGAVCDHLVEEITGLPDSSLVRGGKAQQRQQPQQQEQQQRADRLLLLRLACRWCQRAAPRHTLVPSLNQQLQQLASVMLRAALQSAAASQPPTASACPPAAAPAAALYCLAECQLAVCEGPLPALHGAPPPPLLGLQRRRAGGASSGAAAAADAEEAADRMMELAMQVQRATAVLAEHLPIEDLGSSGSSGGVSSGGGSSGGTRAAAVQQPFPGVQLLLRAVVCGGRWAAHLSTLQQHAHEAKGARLQRDVDQMDEQRKELESLRTKVERLQVRDQLRVEEPFV</sequence>
<feature type="compositionally biased region" description="Gly residues" evidence="2">
    <location>
        <begin position="1307"/>
        <end position="1320"/>
    </location>
</feature>
<gene>
    <name evidence="3" type="ORF">CHLRE_05g236600v5</name>
</gene>
<protein>
    <submittedName>
        <fullName evidence="3">Uncharacterized protein</fullName>
    </submittedName>
</protein>
<feature type="compositionally biased region" description="Low complexity" evidence="2">
    <location>
        <begin position="541"/>
        <end position="552"/>
    </location>
</feature>
<evidence type="ECO:0000313" key="4">
    <source>
        <dbReference type="Proteomes" id="UP000006906"/>
    </source>
</evidence>
<evidence type="ECO:0000256" key="1">
    <source>
        <dbReference type="SAM" id="Coils"/>
    </source>
</evidence>
<feature type="region of interest" description="Disordered" evidence="2">
    <location>
        <begin position="662"/>
        <end position="684"/>
    </location>
</feature>
<evidence type="ECO:0000256" key="2">
    <source>
        <dbReference type="SAM" id="MobiDB-lite"/>
    </source>
</evidence>
<name>A0A2K3DSU1_CHLRE</name>
<dbReference type="InParanoid" id="A0A2K3DSU1"/>
<dbReference type="InterPro" id="IPR016024">
    <property type="entry name" value="ARM-type_fold"/>
</dbReference>
<dbReference type="ExpressionAtlas" id="A0A2K3DSU1">
    <property type="expression patterns" value="baseline and differential"/>
</dbReference>
<proteinExistence type="predicted"/>
<dbReference type="EMBL" id="CM008966">
    <property type="protein sequence ID" value="PNW83605.1"/>
    <property type="molecule type" value="Genomic_DNA"/>
</dbReference>
<evidence type="ECO:0000313" key="3">
    <source>
        <dbReference type="EMBL" id="PNW83605.1"/>
    </source>
</evidence>
<dbReference type="GeneID" id="5723358"/>
<feature type="coiled-coil region" evidence="1">
    <location>
        <begin position="1363"/>
        <end position="1393"/>
    </location>
</feature>
<dbReference type="OrthoDB" id="563701at2759"/>
<dbReference type="Gramene" id="PNW83605">
    <property type="protein sequence ID" value="PNW83605"/>
    <property type="gene ID" value="CHLRE_05g236600v5"/>
</dbReference>
<feature type="region of interest" description="Disordered" evidence="2">
    <location>
        <begin position="1304"/>
        <end position="1325"/>
    </location>
</feature>
<dbReference type="Proteomes" id="UP000006906">
    <property type="component" value="Chromosome 5"/>
</dbReference>
<feature type="region of interest" description="Disordered" evidence="2">
    <location>
        <begin position="182"/>
        <end position="205"/>
    </location>
</feature>
<dbReference type="SUPFAM" id="SSF48371">
    <property type="entry name" value="ARM repeat"/>
    <property type="match status" value="1"/>
</dbReference>
<organism evidence="3 4">
    <name type="scientific">Chlamydomonas reinhardtii</name>
    <name type="common">Chlamydomonas smithii</name>
    <dbReference type="NCBI Taxonomy" id="3055"/>
    <lineage>
        <taxon>Eukaryota</taxon>
        <taxon>Viridiplantae</taxon>
        <taxon>Chlorophyta</taxon>
        <taxon>core chlorophytes</taxon>
        <taxon>Chlorophyceae</taxon>
        <taxon>CS clade</taxon>
        <taxon>Chlamydomonadales</taxon>
        <taxon>Chlamydomonadaceae</taxon>
        <taxon>Chlamydomonas</taxon>
    </lineage>
</organism>
<accession>A0A2K3DSU1</accession>
<feature type="compositionally biased region" description="Low complexity" evidence="2">
    <location>
        <begin position="666"/>
        <end position="684"/>
    </location>
</feature>
<reference evidence="3 4" key="1">
    <citation type="journal article" date="2007" name="Science">
        <title>The Chlamydomonas genome reveals the evolution of key animal and plant functions.</title>
        <authorList>
            <person name="Merchant S.S."/>
            <person name="Prochnik S.E."/>
            <person name="Vallon O."/>
            <person name="Harris E.H."/>
            <person name="Karpowicz S.J."/>
            <person name="Witman G.B."/>
            <person name="Terry A."/>
            <person name="Salamov A."/>
            <person name="Fritz-Laylin L.K."/>
            <person name="Marechal-Drouard L."/>
            <person name="Marshall W.F."/>
            <person name="Qu L.H."/>
            <person name="Nelson D.R."/>
            <person name="Sanderfoot A.A."/>
            <person name="Spalding M.H."/>
            <person name="Kapitonov V.V."/>
            <person name="Ren Q."/>
            <person name="Ferris P."/>
            <person name="Lindquist E."/>
            <person name="Shapiro H."/>
            <person name="Lucas S.M."/>
            <person name="Grimwood J."/>
            <person name="Schmutz J."/>
            <person name="Cardol P."/>
            <person name="Cerutti H."/>
            <person name="Chanfreau G."/>
            <person name="Chen C.L."/>
            <person name="Cognat V."/>
            <person name="Croft M.T."/>
            <person name="Dent R."/>
            <person name="Dutcher S."/>
            <person name="Fernandez E."/>
            <person name="Fukuzawa H."/>
            <person name="Gonzalez-Ballester D."/>
            <person name="Gonzalez-Halphen D."/>
            <person name="Hallmann A."/>
            <person name="Hanikenne M."/>
            <person name="Hippler M."/>
            <person name="Inwood W."/>
            <person name="Jabbari K."/>
            <person name="Kalanon M."/>
            <person name="Kuras R."/>
            <person name="Lefebvre P.A."/>
            <person name="Lemaire S.D."/>
            <person name="Lobanov A.V."/>
            <person name="Lohr M."/>
            <person name="Manuell A."/>
            <person name="Meier I."/>
            <person name="Mets L."/>
            <person name="Mittag M."/>
            <person name="Mittelmeier T."/>
            <person name="Moroney J.V."/>
            <person name="Moseley J."/>
            <person name="Napoli C."/>
            <person name="Nedelcu A.M."/>
            <person name="Niyogi K."/>
            <person name="Novoselov S.V."/>
            <person name="Paulsen I.T."/>
            <person name="Pazour G."/>
            <person name="Purton S."/>
            <person name="Ral J.P."/>
            <person name="Riano-Pachon D.M."/>
            <person name="Riekhof W."/>
            <person name="Rymarquis L."/>
            <person name="Schroda M."/>
            <person name="Stern D."/>
            <person name="Umen J."/>
            <person name="Willows R."/>
            <person name="Wilson N."/>
            <person name="Zimmer S.L."/>
            <person name="Allmer J."/>
            <person name="Balk J."/>
            <person name="Bisova K."/>
            <person name="Chen C.J."/>
            <person name="Elias M."/>
            <person name="Gendler K."/>
            <person name="Hauser C."/>
            <person name="Lamb M.R."/>
            <person name="Ledford H."/>
            <person name="Long J.C."/>
            <person name="Minagawa J."/>
            <person name="Page M.D."/>
            <person name="Pan J."/>
            <person name="Pootakham W."/>
            <person name="Roje S."/>
            <person name="Rose A."/>
            <person name="Stahlberg E."/>
            <person name="Terauchi A.M."/>
            <person name="Yang P."/>
            <person name="Ball S."/>
            <person name="Bowler C."/>
            <person name="Dieckmann C.L."/>
            <person name="Gladyshev V.N."/>
            <person name="Green P."/>
            <person name="Jorgensen R."/>
            <person name="Mayfield S."/>
            <person name="Mueller-Roeber B."/>
            <person name="Rajamani S."/>
            <person name="Sayre R.T."/>
            <person name="Brokstein P."/>
            <person name="Dubchak I."/>
            <person name="Goodstein D."/>
            <person name="Hornick L."/>
            <person name="Huang Y.W."/>
            <person name="Jhaveri J."/>
            <person name="Luo Y."/>
            <person name="Martinez D."/>
            <person name="Ngau W.C."/>
            <person name="Otillar B."/>
            <person name="Poliakov A."/>
            <person name="Porter A."/>
            <person name="Szajkowski L."/>
            <person name="Werner G."/>
            <person name="Zhou K."/>
            <person name="Grigoriev I.V."/>
            <person name="Rokhsar D.S."/>
            <person name="Grossman A.R."/>
        </authorList>
    </citation>
    <scope>NUCLEOTIDE SEQUENCE [LARGE SCALE GENOMIC DNA]</scope>
    <source>
        <strain evidence="4">CC-503</strain>
    </source>
</reference>
<feature type="region of interest" description="Disordered" evidence="2">
    <location>
        <begin position="532"/>
        <end position="553"/>
    </location>
</feature>